<dbReference type="InterPro" id="IPR036291">
    <property type="entry name" value="NAD(P)-bd_dom_sf"/>
</dbReference>
<dbReference type="Pfam" id="PF01370">
    <property type="entry name" value="Epimerase"/>
    <property type="match status" value="1"/>
</dbReference>
<reference evidence="2" key="1">
    <citation type="submission" date="2018-05" db="EMBL/GenBank/DDBJ databases">
        <authorList>
            <person name="Lanie J.A."/>
            <person name="Ng W.-L."/>
            <person name="Kazmierczak K.M."/>
            <person name="Andrzejewski T.M."/>
            <person name="Davidsen T.M."/>
            <person name="Wayne K.J."/>
            <person name="Tettelin H."/>
            <person name="Glass J.I."/>
            <person name="Rusch D."/>
            <person name="Podicherti R."/>
            <person name="Tsui H.-C.T."/>
            <person name="Winkler M.E."/>
        </authorList>
    </citation>
    <scope>NUCLEOTIDE SEQUENCE</scope>
</reference>
<accession>A0A382NEI8</accession>
<organism evidence="2">
    <name type="scientific">marine metagenome</name>
    <dbReference type="NCBI Taxonomy" id="408172"/>
    <lineage>
        <taxon>unclassified sequences</taxon>
        <taxon>metagenomes</taxon>
        <taxon>ecological metagenomes</taxon>
    </lineage>
</organism>
<protein>
    <recommendedName>
        <fullName evidence="1">NAD-dependent epimerase/dehydratase domain-containing protein</fullName>
    </recommendedName>
</protein>
<dbReference type="SUPFAM" id="SSF51735">
    <property type="entry name" value="NAD(P)-binding Rossmann-fold domains"/>
    <property type="match status" value="1"/>
</dbReference>
<sequence>MKILIVGGAGYIGGALTDILKDTNHEIMIYDLLLYEEMYRKAVPFVYGDIRDYKNLKTHLVWADVVVWLAALVGDPACALDESLTKKINNEPVLFLKENFNGRTIYMSSCSVYGSGEDTLTENSELNPLSLYARSKIEDEKVLEGTNTIIFRLGTLHGISDQFSRIRFDLVVNTLVMRAIFHNKVVVFGGKQFRPLLHVRDVAKTIYNVLNISNTGIYNLTAENMTIIDIAKSIKVHFPELVIEKSEISFQDNRNYKVSCDKAIKDFGFKTTLVLNDAIQELKDLLIEGRIKDTFINRYSNYLYLKPFLEEHNSPLGKEIKINI</sequence>
<name>A0A382NEI8_9ZZZZ</name>
<dbReference type="Gene3D" id="3.40.50.720">
    <property type="entry name" value="NAD(P)-binding Rossmann-like Domain"/>
    <property type="match status" value="1"/>
</dbReference>
<dbReference type="CDD" id="cd08946">
    <property type="entry name" value="SDR_e"/>
    <property type="match status" value="1"/>
</dbReference>
<feature type="domain" description="NAD-dependent epimerase/dehydratase" evidence="1">
    <location>
        <begin position="3"/>
        <end position="219"/>
    </location>
</feature>
<dbReference type="EMBL" id="UINC01099961">
    <property type="protein sequence ID" value="SVC59633.1"/>
    <property type="molecule type" value="Genomic_DNA"/>
</dbReference>
<dbReference type="PANTHER" id="PTHR43245:SF23">
    <property type="entry name" value="NAD(P)-BINDING DOMAIN-CONTAINING PROTEIN"/>
    <property type="match status" value="1"/>
</dbReference>
<dbReference type="PANTHER" id="PTHR43245">
    <property type="entry name" value="BIFUNCTIONAL POLYMYXIN RESISTANCE PROTEIN ARNA"/>
    <property type="match status" value="1"/>
</dbReference>
<proteinExistence type="predicted"/>
<dbReference type="InterPro" id="IPR050177">
    <property type="entry name" value="Lipid_A_modif_metabolic_enz"/>
</dbReference>
<gene>
    <name evidence="2" type="ORF">METZ01_LOCUS312487</name>
</gene>
<dbReference type="InterPro" id="IPR001509">
    <property type="entry name" value="Epimerase_deHydtase"/>
</dbReference>
<evidence type="ECO:0000313" key="2">
    <source>
        <dbReference type="EMBL" id="SVC59633.1"/>
    </source>
</evidence>
<dbReference type="AlphaFoldDB" id="A0A382NEI8"/>
<evidence type="ECO:0000259" key="1">
    <source>
        <dbReference type="Pfam" id="PF01370"/>
    </source>
</evidence>